<dbReference type="GO" id="GO:0004190">
    <property type="term" value="F:aspartic-type endopeptidase activity"/>
    <property type="evidence" value="ECO:0007669"/>
    <property type="project" value="InterPro"/>
</dbReference>
<keyword evidence="1" id="KW-1003">Cell membrane</keyword>
<dbReference type="Pfam" id="PF01252">
    <property type="entry name" value="Peptidase_A8"/>
    <property type="match status" value="1"/>
</dbReference>
<evidence type="ECO:0000256" key="5">
    <source>
        <dbReference type="ARBA" id="ARBA00022989"/>
    </source>
</evidence>
<keyword evidence="6 7" id="KW-0472">Membrane</keyword>
<evidence type="ECO:0000256" key="7">
    <source>
        <dbReference type="SAM" id="Phobius"/>
    </source>
</evidence>
<organism evidence="8">
    <name type="scientific">freshwater metagenome</name>
    <dbReference type="NCBI Taxonomy" id="449393"/>
    <lineage>
        <taxon>unclassified sequences</taxon>
        <taxon>metagenomes</taxon>
        <taxon>ecological metagenomes</taxon>
    </lineage>
</organism>
<dbReference type="PANTHER" id="PTHR33695">
    <property type="entry name" value="LIPOPROTEIN SIGNAL PEPTIDASE"/>
    <property type="match status" value="1"/>
</dbReference>
<reference evidence="8" key="1">
    <citation type="submission" date="2020-05" db="EMBL/GenBank/DDBJ databases">
        <authorList>
            <person name="Chiriac C."/>
            <person name="Salcher M."/>
            <person name="Ghai R."/>
            <person name="Kavagutti S V."/>
        </authorList>
    </citation>
    <scope>NUCLEOTIDE SEQUENCE</scope>
</reference>
<feature type="transmembrane region" description="Helical" evidence="7">
    <location>
        <begin position="63"/>
        <end position="81"/>
    </location>
</feature>
<evidence type="ECO:0000256" key="1">
    <source>
        <dbReference type="ARBA" id="ARBA00022475"/>
    </source>
</evidence>
<dbReference type="AlphaFoldDB" id="A0A6J7N9V4"/>
<keyword evidence="5 7" id="KW-1133">Transmembrane helix</keyword>
<proteinExistence type="inferred from homology"/>
<dbReference type="NCBIfam" id="TIGR00077">
    <property type="entry name" value="lspA"/>
    <property type="match status" value="1"/>
</dbReference>
<dbReference type="EMBL" id="CAFBON010000103">
    <property type="protein sequence ID" value="CAB4990230.1"/>
    <property type="molecule type" value="Genomic_DNA"/>
</dbReference>
<sequence length="161" mass="17136">MSRWRRSVQPLSLIVAAVVLALDEITKSWAVARLSGGRVVHVLGSLQFSLSYNSGMAFGRGQGLGPVIGVVALVVIVYLLIGLRTEGSRLSTIAVGMVMGGAAGNVCDRLFRGSGWLRGSVVDFIDLRWWPVFNVADIGVTVGGLLLVVGSLFVRSDRPAR</sequence>
<dbReference type="GO" id="GO:0016020">
    <property type="term" value="C:membrane"/>
    <property type="evidence" value="ECO:0007669"/>
    <property type="project" value="InterPro"/>
</dbReference>
<dbReference type="PANTHER" id="PTHR33695:SF1">
    <property type="entry name" value="LIPOPROTEIN SIGNAL PEPTIDASE"/>
    <property type="match status" value="1"/>
</dbReference>
<accession>A0A6J7N9V4</accession>
<evidence type="ECO:0000256" key="2">
    <source>
        <dbReference type="ARBA" id="ARBA00022670"/>
    </source>
</evidence>
<dbReference type="PRINTS" id="PR00781">
    <property type="entry name" value="LIPOSIGPTASE"/>
</dbReference>
<evidence type="ECO:0000313" key="8">
    <source>
        <dbReference type="EMBL" id="CAB4990230.1"/>
    </source>
</evidence>
<dbReference type="InterPro" id="IPR001872">
    <property type="entry name" value="Peptidase_A8"/>
</dbReference>
<keyword evidence="4" id="KW-0378">Hydrolase</keyword>
<dbReference type="GO" id="GO:0006508">
    <property type="term" value="P:proteolysis"/>
    <property type="evidence" value="ECO:0007669"/>
    <property type="project" value="UniProtKB-KW"/>
</dbReference>
<evidence type="ECO:0000256" key="3">
    <source>
        <dbReference type="ARBA" id="ARBA00022692"/>
    </source>
</evidence>
<gene>
    <name evidence="8" type="ORF">UFOPK3954_01113</name>
</gene>
<evidence type="ECO:0000256" key="6">
    <source>
        <dbReference type="ARBA" id="ARBA00023136"/>
    </source>
</evidence>
<keyword evidence="3 7" id="KW-0812">Transmembrane</keyword>
<dbReference type="HAMAP" id="MF_00161">
    <property type="entry name" value="LspA"/>
    <property type="match status" value="1"/>
</dbReference>
<keyword evidence="2" id="KW-0645">Protease</keyword>
<feature type="transmembrane region" description="Helical" evidence="7">
    <location>
        <begin position="131"/>
        <end position="154"/>
    </location>
</feature>
<protein>
    <submittedName>
        <fullName evidence="8">Unannotated protein</fullName>
    </submittedName>
</protein>
<evidence type="ECO:0000256" key="4">
    <source>
        <dbReference type="ARBA" id="ARBA00022801"/>
    </source>
</evidence>
<name>A0A6J7N9V4_9ZZZZ</name>
<feature type="transmembrane region" description="Helical" evidence="7">
    <location>
        <begin position="93"/>
        <end position="111"/>
    </location>
</feature>